<gene>
    <name evidence="5" type="ORF">K8V11_13760</name>
</gene>
<dbReference type="Gene3D" id="2.40.100.10">
    <property type="entry name" value="Cyclophilin-like"/>
    <property type="match status" value="1"/>
</dbReference>
<dbReference type="SUPFAM" id="SSF50891">
    <property type="entry name" value="Cyclophilin-like"/>
    <property type="match status" value="1"/>
</dbReference>
<feature type="domain" description="Carboxyltransferase" evidence="4">
    <location>
        <begin position="26"/>
        <end position="287"/>
    </location>
</feature>
<evidence type="ECO:0000256" key="3">
    <source>
        <dbReference type="ARBA" id="ARBA00022840"/>
    </source>
</evidence>
<name>A0A921F6E1_9ACTN</name>
<dbReference type="InterPro" id="IPR052708">
    <property type="entry name" value="PxpC"/>
</dbReference>
<dbReference type="NCBIfam" id="TIGR00724">
    <property type="entry name" value="urea_amlyse_rel"/>
    <property type="match status" value="1"/>
</dbReference>
<reference evidence="5" key="1">
    <citation type="journal article" date="2021" name="PeerJ">
        <title>Extensive microbial diversity within the chicken gut microbiome revealed by metagenomics and culture.</title>
        <authorList>
            <person name="Gilroy R."/>
            <person name="Ravi A."/>
            <person name="Getino M."/>
            <person name="Pursley I."/>
            <person name="Horton D.L."/>
            <person name="Alikhan N.F."/>
            <person name="Baker D."/>
            <person name="Gharbi K."/>
            <person name="Hall N."/>
            <person name="Watson M."/>
            <person name="Adriaenssens E.M."/>
            <person name="Foster-Nyarko E."/>
            <person name="Jarju S."/>
            <person name="Secka A."/>
            <person name="Antonio M."/>
            <person name="Oren A."/>
            <person name="Chaudhuri R.R."/>
            <person name="La Ragione R."/>
            <person name="Hildebrand F."/>
            <person name="Pallen M.J."/>
        </authorList>
    </citation>
    <scope>NUCLEOTIDE SEQUENCE</scope>
    <source>
        <strain evidence="5">ChiGjej1B1-18357</strain>
    </source>
</reference>
<evidence type="ECO:0000256" key="1">
    <source>
        <dbReference type="ARBA" id="ARBA00022741"/>
    </source>
</evidence>
<dbReference type="GO" id="GO:0005524">
    <property type="term" value="F:ATP binding"/>
    <property type="evidence" value="ECO:0007669"/>
    <property type="project" value="UniProtKB-KW"/>
</dbReference>
<accession>A0A921F6E1</accession>
<keyword evidence="2" id="KW-0378">Hydrolase</keyword>
<dbReference type="AlphaFoldDB" id="A0A921F6E1"/>
<comment type="caution">
    <text evidence="5">The sequence shown here is derived from an EMBL/GenBank/DDBJ whole genome shotgun (WGS) entry which is preliminary data.</text>
</comment>
<dbReference type="PANTHER" id="PTHR43309">
    <property type="entry name" value="5-OXOPROLINASE SUBUNIT C"/>
    <property type="match status" value="1"/>
</dbReference>
<reference evidence="5" key="2">
    <citation type="submission" date="2021-09" db="EMBL/GenBank/DDBJ databases">
        <authorList>
            <person name="Gilroy R."/>
        </authorList>
    </citation>
    <scope>NUCLEOTIDE SEQUENCE</scope>
    <source>
        <strain evidence="5">ChiGjej1B1-18357</strain>
    </source>
</reference>
<dbReference type="GO" id="GO:0016787">
    <property type="term" value="F:hydrolase activity"/>
    <property type="evidence" value="ECO:0007669"/>
    <property type="project" value="UniProtKB-KW"/>
</dbReference>
<sequence length="288" mass="29958">MTANALIRKAGPLSTLQDLGRAGHMGTGIPVSGAMDRRSHGLANRLVGNGEHRATIEATLGGLEVEFDEDVCLAVTGAELDVFVGERLEGINAALRVPSNTPVRLGIPRGGLRSYVAVAGGFDAPALFGSRSTDVLSGLGPDPLADGDSIGVGIPDPAEAPPVWIDHAAVAPIAPEVEARILPGPRLDWFTDEALEKLRTSAYSVGARSNRIGVRLEGPELERSITGELTSEGIICGAIQVPASGQPLIFMADHPTTGGYPVIAVVHPDDLPLLAQAAPGTQVRFRLE</sequence>
<dbReference type="PANTHER" id="PTHR43309:SF3">
    <property type="entry name" value="5-OXOPROLINASE SUBUNIT C"/>
    <property type="match status" value="1"/>
</dbReference>
<dbReference type="Proteomes" id="UP000776650">
    <property type="component" value="Unassembled WGS sequence"/>
</dbReference>
<keyword evidence="1" id="KW-0547">Nucleotide-binding</keyword>
<dbReference type="RefSeq" id="WP_303915446.1">
    <property type="nucleotide sequence ID" value="NZ_DYXM01000265.1"/>
</dbReference>
<protein>
    <submittedName>
        <fullName evidence="5">Biotin-dependent carboxyltransferase family protein</fullName>
    </submittedName>
</protein>
<evidence type="ECO:0000259" key="4">
    <source>
        <dbReference type="SMART" id="SM00797"/>
    </source>
</evidence>
<evidence type="ECO:0000313" key="5">
    <source>
        <dbReference type="EMBL" id="HJE92062.1"/>
    </source>
</evidence>
<evidence type="ECO:0000256" key="2">
    <source>
        <dbReference type="ARBA" id="ARBA00022801"/>
    </source>
</evidence>
<dbReference type="Pfam" id="PF02626">
    <property type="entry name" value="CT_A_B"/>
    <property type="match status" value="1"/>
</dbReference>
<keyword evidence="3" id="KW-0067">ATP-binding</keyword>
<evidence type="ECO:0000313" key="6">
    <source>
        <dbReference type="Proteomes" id="UP000776650"/>
    </source>
</evidence>
<dbReference type="InterPro" id="IPR029000">
    <property type="entry name" value="Cyclophilin-like_dom_sf"/>
</dbReference>
<dbReference type="SMART" id="SM00797">
    <property type="entry name" value="AHS2"/>
    <property type="match status" value="1"/>
</dbReference>
<proteinExistence type="predicted"/>
<dbReference type="EMBL" id="DYXM01000265">
    <property type="protein sequence ID" value="HJE92062.1"/>
    <property type="molecule type" value="Genomic_DNA"/>
</dbReference>
<organism evidence="5 6">
    <name type="scientific">Dietzia timorensis</name>
    <dbReference type="NCBI Taxonomy" id="499555"/>
    <lineage>
        <taxon>Bacteria</taxon>
        <taxon>Bacillati</taxon>
        <taxon>Actinomycetota</taxon>
        <taxon>Actinomycetes</taxon>
        <taxon>Mycobacteriales</taxon>
        <taxon>Dietziaceae</taxon>
        <taxon>Dietzia</taxon>
    </lineage>
</organism>
<dbReference type="InterPro" id="IPR003778">
    <property type="entry name" value="CT_A_B"/>
</dbReference>